<accession>A0A937EIZ3</accession>
<sequence length="161" mass="18084">MNGRAARRHRLGYAPGVYDLFHVGHLNILRRARQQCDRLVAGVVADERVLQQKGRRPVVPLAERLDIVRSLQCVDEAVVEATTDKMEMWKEIGFDVVFKGDDWRGTELWNTLEHRFAQVGVKVVYFPYTPHTSSTLLRTALDVLAGQPADRTGLSRAGGSS</sequence>
<dbReference type="SUPFAM" id="SSF52374">
    <property type="entry name" value="Nucleotidylyl transferase"/>
    <property type="match status" value="1"/>
</dbReference>
<dbReference type="GO" id="GO:0016779">
    <property type="term" value="F:nucleotidyltransferase activity"/>
    <property type="evidence" value="ECO:0007669"/>
    <property type="project" value="UniProtKB-KW"/>
</dbReference>
<dbReference type="InterPro" id="IPR004821">
    <property type="entry name" value="Cyt_trans-like"/>
</dbReference>
<dbReference type="InterPro" id="IPR050385">
    <property type="entry name" value="Archaeal_FAD_synthase"/>
</dbReference>
<dbReference type="Gene3D" id="3.40.50.620">
    <property type="entry name" value="HUPs"/>
    <property type="match status" value="1"/>
</dbReference>
<dbReference type="Pfam" id="PF01467">
    <property type="entry name" value="CTP_transf_like"/>
    <property type="match status" value="1"/>
</dbReference>
<dbReference type="InterPro" id="IPR014729">
    <property type="entry name" value="Rossmann-like_a/b/a_fold"/>
</dbReference>
<dbReference type="NCBIfam" id="TIGR00125">
    <property type="entry name" value="cyt_tran_rel"/>
    <property type="match status" value="1"/>
</dbReference>
<keyword evidence="5" id="KW-1185">Reference proteome</keyword>
<evidence type="ECO:0000256" key="2">
    <source>
        <dbReference type="ARBA" id="ARBA00022695"/>
    </source>
</evidence>
<reference evidence="4" key="1">
    <citation type="submission" date="2021-01" db="EMBL/GenBank/DDBJ databases">
        <title>WGS of actinomycetes isolated from Thailand.</title>
        <authorList>
            <person name="Thawai C."/>
        </authorList>
    </citation>
    <scope>NUCLEOTIDE SEQUENCE</scope>
    <source>
        <strain evidence="4">RCU-197</strain>
    </source>
</reference>
<name>A0A937EIZ3_9ACTN</name>
<evidence type="ECO:0000313" key="4">
    <source>
        <dbReference type="EMBL" id="MBL1083026.1"/>
    </source>
</evidence>
<evidence type="ECO:0000256" key="1">
    <source>
        <dbReference type="ARBA" id="ARBA00022679"/>
    </source>
</evidence>
<protein>
    <submittedName>
        <fullName evidence="4">Adenylyltransferase/cytidyltransferase family protein</fullName>
    </submittedName>
</protein>
<evidence type="ECO:0000313" key="5">
    <source>
        <dbReference type="Proteomes" id="UP000661858"/>
    </source>
</evidence>
<dbReference type="Proteomes" id="UP000661858">
    <property type="component" value="Unassembled WGS sequence"/>
</dbReference>
<evidence type="ECO:0000259" key="3">
    <source>
        <dbReference type="Pfam" id="PF01467"/>
    </source>
</evidence>
<dbReference type="EMBL" id="JAERRK010000005">
    <property type="protein sequence ID" value="MBL1083026.1"/>
    <property type="molecule type" value="Genomic_DNA"/>
</dbReference>
<comment type="caution">
    <text evidence="4">The sequence shown here is derived from an EMBL/GenBank/DDBJ whole genome shotgun (WGS) entry which is preliminary data.</text>
</comment>
<dbReference type="PANTHER" id="PTHR43793">
    <property type="entry name" value="FAD SYNTHASE"/>
    <property type="match status" value="1"/>
</dbReference>
<dbReference type="PANTHER" id="PTHR43793:SF1">
    <property type="entry name" value="FAD SYNTHASE"/>
    <property type="match status" value="1"/>
</dbReference>
<dbReference type="AlphaFoldDB" id="A0A937EIZ3"/>
<proteinExistence type="predicted"/>
<keyword evidence="1" id="KW-0808">Transferase</keyword>
<organism evidence="4 5">
    <name type="scientific">Streptomyces actinomycinicus</name>
    <dbReference type="NCBI Taxonomy" id="1695166"/>
    <lineage>
        <taxon>Bacteria</taxon>
        <taxon>Bacillati</taxon>
        <taxon>Actinomycetota</taxon>
        <taxon>Actinomycetes</taxon>
        <taxon>Kitasatosporales</taxon>
        <taxon>Streptomycetaceae</taxon>
        <taxon>Streptomyces</taxon>
    </lineage>
</organism>
<feature type="domain" description="Cytidyltransferase-like" evidence="3">
    <location>
        <begin position="13"/>
        <end position="139"/>
    </location>
</feature>
<keyword evidence="2 4" id="KW-0548">Nucleotidyltransferase</keyword>
<gene>
    <name evidence="4" type="ORF">JK359_13705</name>
</gene>
<dbReference type="RefSeq" id="WP_201835374.1">
    <property type="nucleotide sequence ID" value="NZ_JAERRK010000005.1"/>
</dbReference>